<feature type="chain" id="PRO_5024416009" evidence="1">
    <location>
        <begin position="23"/>
        <end position="99"/>
    </location>
</feature>
<reference evidence="2 3" key="1">
    <citation type="submission" date="2019-10" db="EMBL/GenBank/DDBJ databases">
        <title>Whole genome shotgun sequence of Acrocarpospora corrugata NBRC 13972.</title>
        <authorList>
            <person name="Ichikawa N."/>
            <person name="Kimura A."/>
            <person name="Kitahashi Y."/>
            <person name="Komaki H."/>
            <person name="Oguchi A."/>
        </authorList>
    </citation>
    <scope>NUCLEOTIDE SEQUENCE [LARGE SCALE GENOMIC DNA]</scope>
    <source>
        <strain evidence="2 3">NBRC 13972</strain>
    </source>
</reference>
<gene>
    <name evidence="2" type="ORF">Acor_23640</name>
</gene>
<feature type="signal peptide" evidence="1">
    <location>
        <begin position="1"/>
        <end position="22"/>
    </location>
</feature>
<protein>
    <submittedName>
        <fullName evidence="2">Uncharacterized protein</fullName>
    </submittedName>
</protein>
<dbReference type="Proteomes" id="UP000334990">
    <property type="component" value="Unassembled WGS sequence"/>
</dbReference>
<keyword evidence="1" id="KW-0732">Signal</keyword>
<name>A0A5M3VZN1_9ACTN</name>
<proteinExistence type="predicted"/>
<organism evidence="2 3">
    <name type="scientific">Acrocarpospora corrugata</name>
    <dbReference type="NCBI Taxonomy" id="35763"/>
    <lineage>
        <taxon>Bacteria</taxon>
        <taxon>Bacillati</taxon>
        <taxon>Actinomycetota</taxon>
        <taxon>Actinomycetes</taxon>
        <taxon>Streptosporangiales</taxon>
        <taxon>Streptosporangiaceae</taxon>
        <taxon>Acrocarpospora</taxon>
    </lineage>
</organism>
<accession>A0A5M3VZN1</accession>
<dbReference type="RefSeq" id="WP_155336655.1">
    <property type="nucleotide sequence ID" value="NZ_BAAABN010000033.1"/>
</dbReference>
<evidence type="ECO:0000313" key="3">
    <source>
        <dbReference type="Proteomes" id="UP000334990"/>
    </source>
</evidence>
<comment type="caution">
    <text evidence="2">The sequence shown here is derived from an EMBL/GenBank/DDBJ whole genome shotgun (WGS) entry which is preliminary data.</text>
</comment>
<dbReference type="EMBL" id="BLAD01000044">
    <property type="protein sequence ID" value="GES00301.1"/>
    <property type="molecule type" value="Genomic_DNA"/>
</dbReference>
<evidence type="ECO:0000256" key="1">
    <source>
        <dbReference type="SAM" id="SignalP"/>
    </source>
</evidence>
<sequence length="99" mass="10015">MKSTLVALSVAACTALPATAYAAAIPPPPVAPAAPVVKTPPVPPVKLPIPPPVTSLAPPAAQEPGDLSTLIADLIKEITKAIKIKIATQLSELKDKLGK</sequence>
<keyword evidence="3" id="KW-1185">Reference proteome</keyword>
<evidence type="ECO:0000313" key="2">
    <source>
        <dbReference type="EMBL" id="GES00301.1"/>
    </source>
</evidence>
<dbReference type="AlphaFoldDB" id="A0A5M3VZN1"/>